<keyword evidence="5" id="KW-1185">Reference proteome</keyword>
<keyword evidence="2" id="KW-0732">Signal</keyword>
<evidence type="ECO:0000256" key="1">
    <source>
        <dbReference type="SAM" id="MobiDB-lite"/>
    </source>
</evidence>
<dbReference type="InterPro" id="IPR035940">
    <property type="entry name" value="CAP_sf"/>
</dbReference>
<dbReference type="Proteomes" id="UP000283374">
    <property type="component" value="Unassembled WGS sequence"/>
</dbReference>
<reference evidence="4 5" key="1">
    <citation type="submission" date="2018-08" db="EMBL/GenBank/DDBJ databases">
        <title>Cellulomonas rhizosphaerae sp. nov., a novel actinomycete isolated from soil.</title>
        <authorList>
            <person name="Tian Y."/>
        </authorList>
    </citation>
    <scope>NUCLEOTIDE SEQUENCE [LARGE SCALE GENOMIC DNA]</scope>
    <source>
        <strain evidence="4 5">NEAU-TCZ24</strain>
    </source>
</reference>
<name>A0A413RH63_9CELL</name>
<feature type="signal peptide" evidence="2">
    <location>
        <begin position="1"/>
        <end position="21"/>
    </location>
</feature>
<evidence type="ECO:0000259" key="3">
    <source>
        <dbReference type="Pfam" id="PF00188"/>
    </source>
</evidence>
<dbReference type="SUPFAM" id="SSF55797">
    <property type="entry name" value="PR-1-like"/>
    <property type="match status" value="1"/>
</dbReference>
<feature type="region of interest" description="Disordered" evidence="1">
    <location>
        <begin position="22"/>
        <end position="128"/>
    </location>
</feature>
<dbReference type="Gene3D" id="3.40.33.10">
    <property type="entry name" value="CAP"/>
    <property type="match status" value="1"/>
</dbReference>
<protein>
    <recommendedName>
        <fullName evidence="3">SCP domain-containing protein</fullName>
    </recommendedName>
</protein>
<dbReference type="CDD" id="cd05379">
    <property type="entry name" value="CAP_bacterial"/>
    <property type="match status" value="1"/>
</dbReference>
<sequence>MLRAVAVIVAVVGVVAAAALAGRGDPSPTVEPPVADRPTGPAATEPSSAAVPGTTSSPTPSPSATASATATPTATRSPRPSTTPASSPTRTPKATAKPRATHAPKAAPEPTRKAASPQPTVKAERAPQSLVDEIVTRTNAERTKAGLPALKVSSCAAKQAAARTKVLVEEDRFEHDPLGPIVEACGIGTVGENLALGYPTAKAVVAGWMGSAGHKANILGEQYTKIGVGCTKGPKGQLCAQVFLG</sequence>
<dbReference type="PANTHER" id="PTHR31157">
    <property type="entry name" value="SCP DOMAIN-CONTAINING PROTEIN"/>
    <property type="match status" value="1"/>
</dbReference>
<proteinExistence type="predicted"/>
<dbReference type="Pfam" id="PF00188">
    <property type="entry name" value="CAP"/>
    <property type="match status" value="1"/>
</dbReference>
<dbReference type="EMBL" id="QWKP01000223">
    <property type="protein sequence ID" value="RHA37137.1"/>
    <property type="molecule type" value="Genomic_DNA"/>
</dbReference>
<dbReference type="AlphaFoldDB" id="A0A413RH63"/>
<evidence type="ECO:0000313" key="4">
    <source>
        <dbReference type="EMBL" id="RHA37137.1"/>
    </source>
</evidence>
<accession>A0A413RH63</accession>
<comment type="caution">
    <text evidence="4">The sequence shown here is derived from an EMBL/GenBank/DDBJ whole genome shotgun (WGS) entry which is preliminary data.</text>
</comment>
<evidence type="ECO:0000256" key="2">
    <source>
        <dbReference type="SAM" id="SignalP"/>
    </source>
</evidence>
<evidence type="ECO:0000313" key="5">
    <source>
        <dbReference type="Proteomes" id="UP000283374"/>
    </source>
</evidence>
<feature type="chain" id="PRO_5039606690" description="SCP domain-containing protein" evidence="2">
    <location>
        <begin position="22"/>
        <end position="245"/>
    </location>
</feature>
<feature type="domain" description="SCP" evidence="3">
    <location>
        <begin position="137"/>
        <end position="240"/>
    </location>
</feature>
<gene>
    <name evidence="4" type="ORF">D1825_17810</name>
</gene>
<dbReference type="InterPro" id="IPR014044">
    <property type="entry name" value="CAP_dom"/>
</dbReference>
<dbReference type="PANTHER" id="PTHR31157:SF1">
    <property type="entry name" value="SCP DOMAIN-CONTAINING PROTEIN"/>
    <property type="match status" value="1"/>
</dbReference>
<feature type="compositionally biased region" description="Low complexity" evidence="1">
    <location>
        <begin position="46"/>
        <end position="95"/>
    </location>
</feature>
<organism evidence="4 5">
    <name type="scientific">Cellulomonas rhizosphaerae</name>
    <dbReference type="NCBI Taxonomy" id="2293719"/>
    <lineage>
        <taxon>Bacteria</taxon>
        <taxon>Bacillati</taxon>
        <taxon>Actinomycetota</taxon>
        <taxon>Actinomycetes</taxon>
        <taxon>Micrococcales</taxon>
        <taxon>Cellulomonadaceae</taxon>
        <taxon>Cellulomonas</taxon>
    </lineage>
</organism>